<keyword evidence="2" id="KW-0694">RNA-binding</keyword>
<gene>
    <name evidence="8" type="ORF">A6M21_02720</name>
</gene>
<evidence type="ECO:0000313" key="8">
    <source>
        <dbReference type="EMBL" id="OAT86745.1"/>
    </source>
</evidence>
<dbReference type="PANTHER" id="PTHR36984">
    <property type="entry name" value="CRISPR-ASSOCIATED ENDORIBONUCLEASE CAS6 1"/>
    <property type="match status" value="1"/>
</dbReference>
<comment type="function">
    <text evidence="4">CRISPR (clustered regularly interspaced short palindromic repeat), is an adaptive immune system that provides protection against mobile genetic elements (viruses, transposable elements and conjugative plasmids). CRISPR clusters contain sequences complementary to antecedent mobile elements and target invading nucleic acids. CRISPR clusters are transcribed and processed into CRISPR RNA (crRNA).</text>
</comment>
<dbReference type="GO" id="GO:0051607">
    <property type="term" value="P:defense response to virus"/>
    <property type="evidence" value="ECO:0007669"/>
    <property type="project" value="UniProtKB-KW"/>
</dbReference>
<evidence type="ECO:0000256" key="4">
    <source>
        <dbReference type="PIRNR" id="PIRNR005054"/>
    </source>
</evidence>
<dbReference type="Gene3D" id="3.30.70.1900">
    <property type="match status" value="1"/>
</dbReference>
<sequence>MHAYIKLRMEPSTPAVPIHYNYLIQSAIYAALPEETAARLHDGGFQNSGRSYKMFAFSRLLGRFNLDRTAGTIAFPETATLVVTSPDVKFFLALVNNLLSRNRLRLGQSIFRVEEVRFDEQFADDGVLAVRTLSPVVAYSTLLRPEGGRYTCYYQPGEGEFDKLITANLAKKYQAFHGRQAPEGEVRVRPLNRPRLHVTTYKGTVVKGYTCPLQLSGPKELLQTALDAGLGGKGSMGYGCVEKAGGRKA</sequence>
<dbReference type="Pfam" id="PF21350">
    <property type="entry name" value="Cas6_I-A"/>
    <property type="match status" value="1"/>
</dbReference>
<evidence type="ECO:0000256" key="2">
    <source>
        <dbReference type="ARBA" id="ARBA00022884"/>
    </source>
</evidence>
<dbReference type="PANTHER" id="PTHR36984:SF1">
    <property type="entry name" value="CRISPR-ASSOCIATED ENDORIBONUCLEASE CAS6 1"/>
    <property type="match status" value="1"/>
</dbReference>
<keyword evidence="9" id="KW-1185">Reference proteome</keyword>
<proteinExistence type="inferred from homology"/>
<name>A0A1B7LJJ9_9FIRM</name>
<dbReference type="Gene3D" id="3.30.70.1890">
    <property type="match status" value="1"/>
</dbReference>
<organism evidence="8 9">
    <name type="scientific">Desulfotomaculum copahuensis</name>
    <dbReference type="NCBI Taxonomy" id="1838280"/>
    <lineage>
        <taxon>Bacteria</taxon>
        <taxon>Bacillati</taxon>
        <taxon>Bacillota</taxon>
        <taxon>Clostridia</taxon>
        <taxon>Eubacteriales</taxon>
        <taxon>Desulfotomaculaceae</taxon>
        <taxon>Desulfotomaculum</taxon>
    </lineage>
</organism>
<dbReference type="InterPro" id="IPR010156">
    <property type="entry name" value="CRISPR-assoc_prot_Cas6"/>
</dbReference>
<dbReference type="Pfam" id="PF01881">
    <property type="entry name" value="Cas_Cas6_C"/>
    <property type="match status" value="1"/>
</dbReference>
<evidence type="ECO:0000256" key="6">
    <source>
        <dbReference type="PIRSR" id="PIRSR005054-50"/>
    </source>
</evidence>
<dbReference type="CDD" id="cd21140">
    <property type="entry name" value="Cas6_I-like"/>
    <property type="match status" value="1"/>
</dbReference>
<evidence type="ECO:0000256" key="1">
    <source>
        <dbReference type="ARBA" id="ARBA00005937"/>
    </source>
</evidence>
<feature type="active site" description="Proton acceptor" evidence="6">
    <location>
        <position position="29"/>
    </location>
</feature>
<dbReference type="STRING" id="1838280.A6M21_02720"/>
<keyword evidence="3" id="KW-0051">Antiviral defense</keyword>
<dbReference type="Proteomes" id="UP000078532">
    <property type="component" value="Unassembled WGS sequence"/>
</dbReference>
<dbReference type="EMBL" id="LYVF01000009">
    <property type="protein sequence ID" value="OAT86745.1"/>
    <property type="molecule type" value="Genomic_DNA"/>
</dbReference>
<protein>
    <recommendedName>
        <fullName evidence="4">CRISPR-associated endoribonuclease</fullName>
    </recommendedName>
</protein>
<dbReference type="RefSeq" id="WP_066666061.1">
    <property type="nucleotide sequence ID" value="NZ_LYVF01000009.1"/>
</dbReference>
<dbReference type="NCBIfam" id="TIGR01877">
    <property type="entry name" value="cas_cas6"/>
    <property type="match status" value="1"/>
</dbReference>
<feature type="domain" description="CRISPR associated protein Cas6 C-terminal" evidence="7">
    <location>
        <begin position="126"/>
        <end position="242"/>
    </location>
</feature>
<dbReference type="GO" id="GO:0003723">
    <property type="term" value="F:RNA binding"/>
    <property type="evidence" value="ECO:0007669"/>
    <property type="project" value="UniProtKB-KW"/>
</dbReference>
<dbReference type="InterPro" id="IPR049435">
    <property type="entry name" value="Cas_Cas6_C"/>
</dbReference>
<evidence type="ECO:0000259" key="7">
    <source>
        <dbReference type="Pfam" id="PF01881"/>
    </source>
</evidence>
<comment type="caution">
    <text evidence="8">The sequence shown here is derived from an EMBL/GenBank/DDBJ whole genome shotgun (WGS) entry which is preliminary data.</text>
</comment>
<dbReference type="AlphaFoldDB" id="A0A1B7LJJ9"/>
<dbReference type="OrthoDB" id="9797488at2"/>
<evidence type="ECO:0000256" key="3">
    <source>
        <dbReference type="ARBA" id="ARBA00023118"/>
    </source>
</evidence>
<dbReference type="GO" id="GO:0016788">
    <property type="term" value="F:hydrolase activity, acting on ester bonds"/>
    <property type="evidence" value="ECO:0007669"/>
    <property type="project" value="InterPro"/>
</dbReference>
<evidence type="ECO:0000256" key="5">
    <source>
        <dbReference type="PIRSR" id="PIRSR005054-1"/>
    </source>
</evidence>
<accession>A0A1B7LJJ9</accession>
<feature type="site" description="Transition state stabilizer" evidence="5">
    <location>
        <position position="53"/>
    </location>
</feature>
<comment type="similarity">
    <text evidence="1 4">Belongs to the CRISPR-associated protein Cas6/Cse3/CasE family.</text>
</comment>
<reference evidence="8 9" key="1">
    <citation type="submission" date="2016-04" db="EMBL/GenBank/DDBJ databases">
        <authorList>
            <person name="Evans L.H."/>
            <person name="Alamgir A."/>
            <person name="Owens N."/>
            <person name="Weber N.D."/>
            <person name="Virtaneva K."/>
            <person name="Barbian K."/>
            <person name="Babar A."/>
            <person name="Rosenke K."/>
        </authorList>
    </citation>
    <scope>NUCLEOTIDE SEQUENCE [LARGE SCALE GENOMIC DNA]</scope>
    <source>
        <strain evidence="8 9">LMa1</strain>
    </source>
</reference>
<dbReference type="PIRSF" id="PIRSF005054">
    <property type="entry name" value="PF1131"/>
    <property type="match status" value="1"/>
</dbReference>
<feature type="active site" description="Proton donor" evidence="6">
    <location>
        <position position="41"/>
    </location>
</feature>
<evidence type="ECO:0000313" key="9">
    <source>
        <dbReference type="Proteomes" id="UP000078532"/>
    </source>
</evidence>
<dbReference type="InterPro" id="IPR045747">
    <property type="entry name" value="CRISPR-assoc_prot_Cas6_N_sf"/>
</dbReference>